<dbReference type="GO" id="GO:0008381">
    <property type="term" value="F:mechanosensitive monoatomic ion channel activity"/>
    <property type="evidence" value="ECO:0007669"/>
    <property type="project" value="UniProtKB-ARBA"/>
</dbReference>
<dbReference type="Proteomes" id="UP000253919">
    <property type="component" value="Unassembled WGS sequence"/>
</dbReference>
<feature type="transmembrane region" description="Helical" evidence="6">
    <location>
        <begin position="92"/>
        <end position="112"/>
    </location>
</feature>
<sequence>MDLGLPIPYLFEKILHAAGLIIGSLVVGLLLKFLIFKALILYSRRRTSATTAPSIIRFVKRPLGYFLPVLVFSFVAPLMPFTGGSLEVMRRIIETSLIITFAWVLIGVVYVFEDVVRQSYQISKADNFRERKVITQLQFIKRLVVIAIAFVALALVLMSFATVRKIGTGLLTSAGIVGIIVGFAAQRSLANLLAGFQIAFTQPIRIDDVVLLEGEYGNIEEITLTYVVVKIWDQRRLVLPINYFIEKPFQNWTRSNAELLGTIFIYTDYTIPVDAVRTELERLAAASLLWDKRVCKLHVTESKEKTLELRALVSARDSSTAFELRCEIREKLVLYIQQNFPDSLPKTRNEVPAGAGTSFNSSLGEA</sequence>
<proteinExistence type="predicted"/>
<keyword evidence="2 6" id="KW-0812">Transmembrane</keyword>
<accession>A0A369QJA4</accession>
<feature type="transmembrane region" description="Helical" evidence="6">
    <location>
        <begin position="166"/>
        <end position="185"/>
    </location>
</feature>
<dbReference type="OrthoDB" id="9792218at2"/>
<feature type="region of interest" description="Disordered" evidence="5">
    <location>
        <begin position="346"/>
        <end position="366"/>
    </location>
</feature>
<dbReference type="InterPro" id="IPR010920">
    <property type="entry name" value="LSM_dom_sf"/>
</dbReference>
<dbReference type="Gene3D" id="2.30.30.60">
    <property type="match status" value="1"/>
</dbReference>
<name>A0A369QJA4_9BACT</name>
<dbReference type="SUPFAM" id="SSF50182">
    <property type="entry name" value="Sm-like ribonucleoproteins"/>
    <property type="match status" value="1"/>
</dbReference>
<dbReference type="AlphaFoldDB" id="A0A369QJA4"/>
<dbReference type="InterPro" id="IPR006685">
    <property type="entry name" value="MscS_channel_2nd"/>
</dbReference>
<keyword evidence="4 6" id="KW-0472">Membrane</keyword>
<evidence type="ECO:0000256" key="5">
    <source>
        <dbReference type="SAM" id="MobiDB-lite"/>
    </source>
</evidence>
<dbReference type="GO" id="GO:0016020">
    <property type="term" value="C:membrane"/>
    <property type="evidence" value="ECO:0007669"/>
    <property type="project" value="UniProtKB-SubCell"/>
</dbReference>
<dbReference type="InterPro" id="IPR023408">
    <property type="entry name" value="MscS_beta-dom_sf"/>
</dbReference>
<gene>
    <name evidence="8" type="ORF">AHMF7616_03414</name>
</gene>
<feature type="domain" description="Mechanosensitive ion channel MscS" evidence="7">
    <location>
        <begin position="188"/>
        <end position="254"/>
    </location>
</feature>
<feature type="transmembrane region" description="Helical" evidence="6">
    <location>
        <begin position="63"/>
        <end position="80"/>
    </location>
</feature>
<dbReference type="Pfam" id="PF00924">
    <property type="entry name" value="MS_channel_2nd"/>
    <property type="match status" value="1"/>
</dbReference>
<feature type="transmembrane region" description="Helical" evidence="6">
    <location>
        <begin position="139"/>
        <end position="160"/>
    </location>
</feature>
<dbReference type="EMBL" id="QASA01000001">
    <property type="protein sequence ID" value="RDC64794.1"/>
    <property type="molecule type" value="Genomic_DNA"/>
</dbReference>
<evidence type="ECO:0000256" key="2">
    <source>
        <dbReference type="ARBA" id="ARBA00022692"/>
    </source>
</evidence>
<keyword evidence="9" id="KW-1185">Reference proteome</keyword>
<evidence type="ECO:0000313" key="8">
    <source>
        <dbReference type="EMBL" id="RDC64794.1"/>
    </source>
</evidence>
<evidence type="ECO:0000256" key="4">
    <source>
        <dbReference type="ARBA" id="ARBA00023136"/>
    </source>
</evidence>
<protein>
    <submittedName>
        <fullName evidence="8">Putative MscS family protein</fullName>
    </submittedName>
</protein>
<dbReference type="Gene3D" id="1.10.287.1260">
    <property type="match status" value="1"/>
</dbReference>
<evidence type="ECO:0000256" key="6">
    <source>
        <dbReference type="SAM" id="Phobius"/>
    </source>
</evidence>
<comment type="caution">
    <text evidence="8">The sequence shown here is derived from an EMBL/GenBank/DDBJ whole genome shotgun (WGS) entry which is preliminary data.</text>
</comment>
<feature type="compositionally biased region" description="Polar residues" evidence="5">
    <location>
        <begin position="357"/>
        <end position="366"/>
    </location>
</feature>
<comment type="subcellular location">
    <subcellularLocation>
        <location evidence="1">Membrane</location>
    </subcellularLocation>
</comment>
<organism evidence="8 9">
    <name type="scientific">Adhaeribacter pallidiroseus</name>
    <dbReference type="NCBI Taxonomy" id="2072847"/>
    <lineage>
        <taxon>Bacteria</taxon>
        <taxon>Pseudomonadati</taxon>
        <taxon>Bacteroidota</taxon>
        <taxon>Cytophagia</taxon>
        <taxon>Cytophagales</taxon>
        <taxon>Hymenobacteraceae</taxon>
        <taxon>Adhaeribacter</taxon>
    </lineage>
</organism>
<feature type="transmembrane region" description="Helical" evidence="6">
    <location>
        <begin position="20"/>
        <end position="42"/>
    </location>
</feature>
<dbReference type="PANTHER" id="PTHR30566">
    <property type="entry name" value="YNAI-RELATED MECHANOSENSITIVE ION CHANNEL"/>
    <property type="match status" value="1"/>
</dbReference>
<dbReference type="RefSeq" id="WP_115375657.1">
    <property type="nucleotide sequence ID" value="NZ_QASA01000001.1"/>
</dbReference>
<evidence type="ECO:0000313" key="9">
    <source>
        <dbReference type="Proteomes" id="UP000253919"/>
    </source>
</evidence>
<evidence type="ECO:0000256" key="1">
    <source>
        <dbReference type="ARBA" id="ARBA00004370"/>
    </source>
</evidence>
<evidence type="ECO:0000256" key="3">
    <source>
        <dbReference type="ARBA" id="ARBA00022989"/>
    </source>
</evidence>
<dbReference type="PANTHER" id="PTHR30566:SF25">
    <property type="entry name" value="INNER MEMBRANE PROTEIN"/>
    <property type="match status" value="1"/>
</dbReference>
<evidence type="ECO:0000259" key="7">
    <source>
        <dbReference type="Pfam" id="PF00924"/>
    </source>
</evidence>
<reference evidence="8 9" key="1">
    <citation type="submission" date="2018-04" db="EMBL/GenBank/DDBJ databases">
        <title>Adhaeribacter sp. HMF7616 genome sequencing and assembly.</title>
        <authorList>
            <person name="Kang H."/>
            <person name="Kang J."/>
            <person name="Cha I."/>
            <person name="Kim H."/>
            <person name="Joh K."/>
        </authorList>
    </citation>
    <scope>NUCLEOTIDE SEQUENCE [LARGE SCALE GENOMIC DNA]</scope>
    <source>
        <strain evidence="8 9">HMF7616</strain>
    </source>
</reference>
<keyword evidence="3 6" id="KW-1133">Transmembrane helix</keyword>